<comment type="similarity">
    <text evidence="2 6">Belongs to the class-I pyridoxal-phosphate-dependent aminotransferase family.</text>
</comment>
<dbReference type="InterPro" id="IPR004839">
    <property type="entry name" value="Aminotransferase_I/II_large"/>
</dbReference>
<keyword evidence="3 6" id="KW-0032">Aminotransferase</keyword>
<protein>
    <recommendedName>
        <fullName evidence="6">Aminotransferase</fullName>
        <ecNumber evidence="6">2.6.1.-</ecNumber>
    </recommendedName>
</protein>
<dbReference type="PROSITE" id="PS00105">
    <property type="entry name" value="AA_TRANSFER_CLASS_1"/>
    <property type="match status" value="1"/>
</dbReference>
<dbReference type="GO" id="GO:0006520">
    <property type="term" value="P:amino acid metabolic process"/>
    <property type="evidence" value="ECO:0007669"/>
    <property type="project" value="InterPro"/>
</dbReference>
<reference evidence="8" key="1">
    <citation type="journal article" date="2013" name="J. Antibiot.">
        <title>Identification of the incednine biosynthetic gene cluster: characterization of novel beta-glutamate-beta-decarboxylase IdnL3.</title>
        <authorList>
            <person name="Takaishi M."/>
            <person name="Kudo F."/>
            <person name="Eguchi T."/>
        </authorList>
    </citation>
    <scope>NUCLEOTIDE SEQUENCE</scope>
    <source>
        <strain evidence="8">ML694-90F3</strain>
    </source>
</reference>
<dbReference type="InterPro" id="IPR015424">
    <property type="entry name" value="PyrdxlP-dep_Trfase"/>
</dbReference>
<gene>
    <name evidence="8" type="primary">idnL3</name>
</gene>
<dbReference type="InterPro" id="IPR004838">
    <property type="entry name" value="NHTrfase_class1_PyrdxlP-BS"/>
</dbReference>
<evidence type="ECO:0000256" key="4">
    <source>
        <dbReference type="ARBA" id="ARBA00022679"/>
    </source>
</evidence>
<dbReference type="InterPro" id="IPR050596">
    <property type="entry name" value="AspAT/PAT-like"/>
</dbReference>
<dbReference type="PANTHER" id="PTHR46383:SF1">
    <property type="entry name" value="ASPARTATE AMINOTRANSFERASE"/>
    <property type="match status" value="1"/>
</dbReference>
<sequence length="428" mass="45477">MPGRTAAATGRSARISPNLALDQRIAERTAAGERIVHLGFGESRLPVFPPLAEALATGAERNAYGPVVGDPGVRTAVAGYFARRGLPTDPDQVIVAPGSKALLLALQLVHPGDVVLADPCWVTYRPQVLLAGKRAITVPIPDEAGGVPDPAALRERIRAARRDGARPGVLVLTSPDNPTGTCASPGLVRELCAIAEDEDLLVVSDEIYRDLLHDPDRPYLSPAEVIPHRTVVVTGLSKSLALGGWRIGVARFPGDDAGRRLRAEVASVASESWSTLAGPMQQVAEYAYGEPPELTARLRADARLHGVVATAVHRIFTEAGAVCRPPTGGFYVYPDFAPLRETLARLGVADGEGLQHHLLEERGVAVLAGVHFGDDPKALRFRAATSMLYGATRAEQRAAQEADDPLSLPHVAGELDRLRRGLANLTGY</sequence>
<evidence type="ECO:0000256" key="2">
    <source>
        <dbReference type="ARBA" id="ARBA00007441"/>
    </source>
</evidence>
<keyword evidence="5" id="KW-0663">Pyridoxal phosphate</keyword>
<dbReference type="GO" id="GO:0030170">
    <property type="term" value="F:pyridoxal phosphate binding"/>
    <property type="evidence" value="ECO:0007669"/>
    <property type="project" value="InterPro"/>
</dbReference>
<dbReference type="InterPro" id="IPR015421">
    <property type="entry name" value="PyrdxlP-dep_Trfase_major"/>
</dbReference>
<proteinExistence type="inferred from homology"/>
<dbReference type="Pfam" id="PF00155">
    <property type="entry name" value="Aminotran_1_2"/>
    <property type="match status" value="1"/>
</dbReference>
<evidence type="ECO:0000256" key="1">
    <source>
        <dbReference type="ARBA" id="ARBA00001933"/>
    </source>
</evidence>
<dbReference type="InterPro" id="IPR015422">
    <property type="entry name" value="PyrdxlP-dep_Trfase_small"/>
</dbReference>
<dbReference type="AlphaFoldDB" id="A0A077KXU5"/>
<evidence type="ECO:0000256" key="6">
    <source>
        <dbReference type="RuleBase" id="RU000481"/>
    </source>
</evidence>
<evidence type="ECO:0000256" key="5">
    <source>
        <dbReference type="ARBA" id="ARBA00022898"/>
    </source>
</evidence>
<dbReference type="GO" id="GO:0008483">
    <property type="term" value="F:transaminase activity"/>
    <property type="evidence" value="ECO:0007669"/>
    <property type="project" value="UniProtKB-KW"/>
</dbReference>
<accession>A0A077KXU5</accession>
<evidence type="ECO:0000259" key="7">
    <source>
        <dbReference type="Pfam" id="PF00155"/>
    </source>
</evidence>
<organism evidence="8">
    <name type="scientific">Streptomyces sp. ML694-90F3</name>
    <dbReference type="NCBI Taxonomy" id="1265536"/>
    <lineage>
        <taxon>Bacteria</taxon>
        <taxon>Bacillati</taxon>
        <taxon>Actinomycetota</taxon>
        <taxon>Actinomycetes</taxon>
        <taxon>Kitasatosporales</taxon>
        <taxon>Streptomycetaceae</taxon>
        <taxon>Streptomyces</taxon>
    </lineage>
</organism>
<feature type="domain" description="Aminotransferase class I/classII large" evidence="7">
    <location>
        <begin position="35"/>
        <end position="384"/>
    </location>
</feature>
<keyword evidence="4 6" id="KW-0808">Transferase</keyword>
<dbReference type="Gene3D" id="3.40.640.10">
    <property type="entry name" value="Type I PLP-dependent aspartate aminotransferase-like (Major domain)"/>
    <property type="match status" value="1"/>
</dbReference>
<evidence type="ECO:0000256" key="3">
    <source>
        <dbReference type="ARBA" id="ARBA00022576"/>
    </source>
</evidence>
<dbReference type="CDD" id="cd00609">
    <property type="entry name" value="AAT_like"/>
    <property type="match status" value="1"/>
</dbReference>
<dbReference type="EMBL" id="AB767280">
    <property type="protein sequence ID" value="BAP34709.1"/>
    <property type="molecule type" value="Genomic_DNA"/>
</dbReference>
<dbReference type="SUPFAM" id="SSF53383">
    <property type="entry name" value="PLP-dependent transferases"/>
    <property type="match status" value="1"/>
</dbReference>
<dbReference type="EC" id="2.6.1.-" evidence="6"/>
<comment type="cofactor">
    <cofactor evidence="1 6">
        <name>pyridoxal 5'-phosphate</name>
        <dbReference type="ChEBI" id="CHEBI:597326"/>
    </cofactor>
</comment>
<dbReference type="PANTHER" id="PTHR46383">
    <property type="entry name" value="ASPARTATE AMINOTRANSFERASE"/>
    <property type="match status" value="1"/>
</dbReference>
<dbReference type="Gene3D" id="3.90.1150.10">
    <property type="entry name" value="Aspartate Aminotransferase, domain 1"/>
    <property type="match status" value="1"/>
</dbReference>
<name>A0A077KXU5_9ACTN</name>
<evidence type="ECO:0000313" key="8">
    <source>
        <dbReference type="EMBL" id="BAP34709.1"/>
    </source>
</evidence>